<dbReference type="PANTHER" id="PTHR45753">
    <property type="entry name" value="ORNITHINE CARBAMOYLTRANSFERASE, MITOCHONDRIAL"/>
    <property type="match status" value="1"/>
</dbReference>
<gene>
    <name evidence="9" type="primary">argF</name>
    <name evidence="9" type="ORF">COV86_00965</name>
</gene>
<evidence type="ECO:0000256" key="3">
    <source>
        <dbReference type="ARBA" id="ARBA00013007"/>
    </source>
</evidence>
<organism evidence="9 10">
    <name type="scientific">Candidatus Roizmanbacteria bacterium CG11_big_fil_rev_8_21_14_0_20_35_14</name>
    <dbReference type="NCBI Taxonomy" id="1974855"/>
    <lineage>
        <taxon>Bacteria</taxon>
        <taxon>Candidatus Roizmaniibacteriota</taxon>
    </lineage>
</organism>
<dbReference type="PRINTS" id="PR00100">
    <property type="entry name" value="AOTCASE"/>
</dbReference>
<evidence type="ECO:0000256" key="1">
    <source>
        <dbReference type="ARBA" id="ARBA00004975"/>
    </source>
</evidence>
<dbReference type="GO" id="GO:0004585">
    <property type="term" value="F:ornithine carbamoyltransferase activity"/>
    <property type="evidence" value="ECO:0007669"/>
    <property type="project" value="UniProtKB-UniRule"/>
</dbReference>
<comment type="caution">
    <text evidence="6">Lacks conserved residue(s) required for the propagation of feature annotation.</text>
</comment>
<keyword evidence="6" id="KW-0963">Cytoplasm</keyword>
<dbReference type="InterPro" id="IPR006131">
    <property type="entry name" value="Asp_carbamoyltransf_Asp/Orn-bd"/>
</dbReference>
<feature type="binding site" evidence="6">
    <location>
        <begin position="140"/>
        <end position="143"/>
    </location>
    <ligand>
        <name>carbamoyl phosphate</name>
        <dbReference type="ChEBI" id="CHEBI:58228"/>
    </ligand>
</feature>
<feature type="binding site" evidence="6">
    <location>
        <position position="113"/>
    </location>
    <ligand>
        <name>carbamoyl phosphate</name>
        <dbReference type="ChEBI" id="CHEBI:58228"/>
    </ligand>
</feature>
<keyword evidence="4 6" id="KW-0808">Transferase</keyword>
<dbReference type="NCBIfam" id="TIGR00658">
    <property type="entry name" value="orni_carb_tr"/>
    <property type="match status" value="1"/>
</dbReference>
<dbReference type="Pfam" id="PF00185">
    <property type="entry name" value="OTCace"/>
    <property type="match status" value="1"/>
</dbReference>
<dbReference type="PANTHER" id="PTHR45753:SF3">
    <property type="entry name" value="ORNITHINE TRANSCARBAMYLASE, MITOCHONDRIAL"/>
    <property type="match status" value="1"/>
</dbReference>
<dbReference type="GO" id="GO:0019240">
    <property type="term" value="P:citrulline biosynthetic process"/>
    <property type="evidence" value="ECO:0007669"/>
    <property type="project" value="TreeGrafter"/>
</dbReference>
<dbReference type="EC" id="2.1.3.3" evidence="3 6"/>
<dbReference type="GO" id="GO:0042450">
    <property type="term" value="P:L-arginine biosynthetic process via ornithine"/>
    <property type="evidence" value="ECO:0007669"/>
    <property type="project" value="UniProtKB-UniRule"/>
</dbReference>
<sequence>MSKQNNKNDFISITDLSVKETWQILFFAKKLKEELKKTGSNKTILQNKTLAMIFEKPSLRTRISFEAGMTQLGGHAIYLSPNDIGIRKTEWERESVSDTAKVVSTMTDMIMARTYSHDTIKKLALSSDIPVINGLSDLEHPCQILADLMTIWETKGKLKGLTIGYVGDGENNVTHSLVLASTMLGMNFKCGSPNKFWMKKEIVDKAIKIAKNNSYIKQTIDPEEAVKETDVVITDTWISMGDEEEKIKRVQIFQPYQVNKKLMHYAKKDAIFMHCLPAYRNHEVTSEVIDGPQSVVLQEAENRLHVQKALMCYLLKVIK</sequence>
<dbReference type="InterPro" id="IPR024904">
    <property type="entry name" value="OTCase_ArgI"/>
</dbReference>
<evidence type="ECO:0000256" key="5">
    <source>
        <dbReference type="ARBA" id="ARBA00048772"/>
    </source>
</evidence>
<evidence type="ECO:0000256" key="6">
    <source>
        <dbReference type="HAMAP-Rule" id="MF_01109"/>
    </source>
</evidence>
<feature type="binding site" evidence="6">
    <location>
        <position position="303"/>
    </location>
    <ligand>
        <name>carbamoyl phosphate</name>
        <dbReference type="ChEBI" id="CHEBI:58228"/>
    </ligand>
</feature>
<evidence type="ECO:0000313" key="9">
    <source>
        <dbReference type="EMBL" id="PIQ72823.1"/>
    </source>
</evidence>
<dbReference type="GO" id="GO:0005737">
    <property type="term" value="C:cytoplasm"/>
    <property type="evidence" value="ECO:0007669"/>
    <property type="project" value="UniProtKB-SubCell"/>
</dbReference>
<dbReference type="FunFam" id="3.40.50.1370:FF:000008">
    <property type="entry name" value="Ornithine carbamoyltransferase"/>
    <property type="match status" value="1"/>
</dbReference>
<dbReference type="NCBIfam" id="NF001986">
    <property type="entry name" value="PRK00779.1"/>
    <property type="match status" value="1"/>
</dbReference>
<evidence type="ECO:0000259" key="7">
    <source>
        <dbReference type="Pfam" id="PF00185"/>
    </source>
</evidence>
<dbReference type="AlphaFoldDB" id="A0A2H0KQM3"/>
<dbReference type="HAMAP" id="MF_01109">
    <property type="entry name" value="OTCase"/>
    <property type="match status" value="1"/>
</dbReference>
<dbReference type="InterPro" id="IPR006130">
    <property type="entry name" value="Asp/Orn_carbamoylTrfase"/>
</dbReference>
<evidence type="ECO:0000256" key="4">
    <source>
        <dbReference type="ARBA" id="ARBA00022679"/>
    </source>
</evidence>
<proteinExistence type="inferred from homology"/>
<feature type="binding site" evidence="6">
    <location>
        <begin position="275"/>
        <end position="276"/>
    </location>
    <ligand>
        <name>carbamoyl phosphate</name>
        <dbReference type="ChEBI" id="CHEBI:58228"/>
    </ligand>
</feature>
<comment type="caution">
    <text evidence="9">The sequence shown here is derived from an EMBL/GenBank/DDBJ whole genome shotgun (WGS) entry which is preliminary data.</text>
</comment>
<feature type="domain" description="Aspartate/ornithine carbamoyltransferase Asp/Orn-binding" evidence="7">
    <location>
        <begin position="159"/>
        <end position="314"/>
    </location>
</feature>
<feature type="binding site" evidence="6">
    <location>
        <position position="235"/>
    </location>
    <ligand>
        <name>L-ornithine</name>
        <dbReference type="ChEBI" id="CHEBI:46911"/>
    </ligand>
</feature>
<evidence type="ECO:0000259" key="8">
    <source>
        <dbReference type="Pfam" id="PF02729"/>
    </source>
</evidence>
<dbReference type="InterPro" id="IPR006132">
    <property type="entry name" value="Asp/Orn_carbamoyltranf_P-bd"/>
</dbReference>
<comment type="subcellular location">
    <subcellularLocation>
        <location evidence="6">Cytoplasm</location>
    </subcellularLocation>
</comment>
<dbReference type="InterPro" id="IPR036901">
    <property type="entry name" value="Asp/Orn_carbamoylTrfase_sf"/>
</dbReference>
<protein>
    <recommendedName>
        <fullName evidence="3 6">Ornithine carbamoyltransferase</fullName>
        <shortName evidence="6">OTCase</shortName>
        <ecNumber evidence="3 6">2.1.3.3</ecNumber>
    </recommendedName>
</protein>
<comment type="similarity">
    <text evidence="2 6">Belongs to the aspartate/ornithine carbamoyltransferase superfamily. OTCase family.</text>
</comment>
<dbReference type="Gene3D" id="3.40.50.1370">
    <property type="entry name" value="Aspartate/ornithine carbamoyltransferase"/>
    <property type="match status" value="2"/>
</dbReference>
<evidence type="ECO:0000313" key="10">
    <source>
        <dbReference type="Proteomes" id="UP000229570"/>
    </source>
</evidence>
<feature type="binding site" evidence="6">
    <location>
        <begin position="239"/>
        <end position="240"/>
    </location>
    <ligand>
        <name>L-ornithine</name>
        <dbReference type="ChEBI" id="CHEBI:46911"/>
    </ligand>
</feature>
<reference evidence="9 10" key="1">
    <citation type="submission" date="2017-09" db="EMBL/GenBank/DDBJ databases">
        <title>Depth-based differentiation of microbial function through sediment-hosted aquifers and enrichment of novel symbionts in the deep terrestrial subsurface.</title>
        <authorList>
            <person name="Probst A.J."/>
            <person name="Ladd B."/>
            <person name="Jarett J.K."/>
            <person name="Geller-Mcgrath D.E."/>
            <person name="Sieber C.M."/>
            <person name="Emerson J.B."/>
            <person name="Anantharaman K."/>
            <person name="Thomas B.C."/>
            <person name="Malmstrom R."/>
            <person name="Stieglmeier M."/>
            <person name="Klingl A."/>
            <person name="Woyke T."/>
            <person name="Ryan C.M."/>
            <person name="Banfield J.F."/>
        </authorList>
    </citation>
    <scope>NUCLEOTIDE SEQUENCE [LARGE SCALE GENOMIC DNA]</scope>
    <source>
        <strain evidence="9">CG11_big_fil_rev_8_21_14_0_20_35_14</strain>
    </source>
</reference>
<comment type="catalytic activity">
    <reaction evidence="5 6">
        <text>carbamoyl phosphate + L-ornithine = L-citrulline + phosphate + H(+)</text>
        <dbReference type="Rhea" id="RHEA:19513"/>
        <dbReference type="ChEBI" id="CHEBI:15378"/>
        <dbReference type="ChEBI" id="CHEBI:43474"/>
        <dbReference type="ChEBI" id="CHEBI:46911"/>
        <dbReference type="ChEBI" id="CHEBI:57743"/>
        <dbReference type="ChEBI" id="CHEBI:58228"/>
        <dbReference type="EC" id="2.1.3.3"/>
    </reaction>
</comment>
<accession>A0A2H0KQM3</accession>
<dbReference type="Pfam" id="PF02729">
    <property type="entry name" value="OTCace_N"/>
    <property type="match status" value="1"/>
</dbReference>
<name>A0A2H0KQM3_9BACT</name>
<dbReference type="SUPFAM" id="SSF53671">
    <property type="entry name" value="Aspartate/ornithine carbamoyltransferase"/>
    <property type="match status" value="1"/>
</dbReference>
<feature type="binding site" evidence="6">
    <location>
        <position position="172"/>
    </location>
    <ligand>
        <name>L-ornithine</name>
        <dbReference type="ChEBI" id="CHEBI:46911"/>
    </ligand>
</feature>
<feature type="domain" description="Aspartate/ornithine carbamoyltransferase carbamoyl-P binding" evidence="8">
    <location>
        <begin position="9"/>
        <end position="153"/>
    </location>
</feature>
<dbReference type="Proteomes" id="UP000229570">
    <property type="component" value="Unassembled WGS sequence"/>
</dbReference>
<dbReference type="GO" id="GO:0016597">
    <property type="term" value="F:amino acid binding"/>
    <property type="evidence" value="ECO:0007669"/>
    <property type="project" value="InterPro"/>
</dbReference>
<dbReference type="InterPro" id="IPR002292">
    <property type="entry name" value="Orn/put_carbamltrans"/>
</dbReference>
<comment type="pathway">
    <text evidence="1">Amino-acid biosynthesis; L-arginine biosynthesis; L-arginine from L-ornithine and carbamoyl phosphate: step 1/3.</text>
</comment>
<dbReference type="EMBL" id="PCVL01000011">
    <property type="protein sequence ID" value="PIQ72823.1"/>
    <property type="molecule type" value="Genomic_DNA"/>
</dbReference>
<evidence type="ECO:0000256" key="2">
    <source>
        <dbReference type="ARBA" id="ARBA00007805"/>
    </source>
</evidence>
<dbReference type="PRINTS" id="PR00102">
    <property type="entry name" value="OTCASE"/>
</dbReference>